<name>A0A0L0G2D8_9EUKA</name>
<dbReference type="SUPFAM" id="SSF81901">
    <property type="entry name" value="HCP-like"/>
    <property type="match status" value="1"/>
</dbReference>
<keyword evidence="2" id="KW-1185">Reference proteome</keyword>
<gene>
    <name evidence="1" type="ORF">SARC_04722</name>
</gene>
<accession>A0A0L0G2D8</accession>
<dbReference type="Proteomes" id="UP000054560">
    <property type="component" value="Unassembled WGS sequence"/>
</dbReference>
<dbReference type="RefSeq" id="XP_014156901.1">
    <property type="nucleotide sequence ID" value="XM_014301426.1"/>
</dbReference>
<reference evidence="1 2" key="1">
    <citation type="submission" date="2011-02" db="EMBL/GenBank/DDBJ databases">
        <title>The Genome Sequence of Sphaeroforma arctica JP610.</title>
        <authorList>
            <consortium name="The Broad Institute Genome Sequencing Platform"/>
            <person name="Russ C."/>
            <person name="Cuomo C."/>
            <person name="Young S.K."/>
            <person name="Zeng Q."/>
            <person name="Gargeya S."/>
            <person name="Alvarado L."/>
            <person name="Berlin A."/>
            <person name="Chapman S.B."/>
            <person name="Chen Z."/>
            <person name="Freedman E."/>
            <person name="Gellesch M."/>
            <person name="Goldberg J."/>
            <person name="Griggs A."/>
            <person name="Gujja S."/>
            <person name="Heilman E."/>
            <person name="Heiman D."/>
            <person name="Howarth C."/>
            <person name="Mehta T."/>
            <person name="Neiman D."/>
            <person name="Pearson M."/>
            <person name="Roberts A."/>
            <person name="Saif S."/>
            <person name="Shea T."/>
            <person name="Shenoy N."/>
            <person name="Sisk P."/>
            <person name="Stolte C."/>
            <person name="Sykes S."/>
            <person name="White J."/>
            <person name="Yandava C."/>
            <person name="Burger G."/>
            <person name="Gray M.W."/>
            <person name="Holland P.W.H."/>
            <person name="King N."/>
            <person name="Lang F.B.F."/>
            <person name="Roger A.J."/>
            <person name="Ruiz-Trillo I."/>
            <person name="Haas B."/>
            <person name="Nusbaum C."/>
            <person name="Birren B."/>
        </authorList>
    </citation>
    <scope>NUCLEOTIDE SEQUENCE [LARGE SCALE GENOMIC DNA]</scope>
    <source>
        <strain evidence="1 2">JP610</strain>
    </source>
</reference>
<dbReference type="GeneID" id="25905226"/>
<sequence length="204" mass="22941">MRESSALRSMRGLLLCFLAETEYDVGTSILNGSYVSTVKECLGYTFINHTAAVEHLGLAYSVGQNKTGRNYMIARMAAYKIGLIYEQGGFGVESSEIEAVRWLDLASKMGNCHAANTLGVFYEKKGSFQFLKYYELGTAVPCSDHRPFNEDKEAQRWGCANAAANLAYHYQTAETMDNKKATVYLDMMFEIGDYRWVRVVHTLN</sequence>
<organism evidence="1 2">
    <name type="scientific">Sphaeroforma arctica JP610</name>
    <dbReference type="NCBI Taxonomy" id="667725"/>
    <lineage>
        <taxon>Eukaryota</taxon>
        <taxon>Ichthyosporea</taxon>
        <taxon>Ichthyophonida</taxon>
        <taxon>Sphaeroforma</taxon>
    </lineage>
</organism>
<dbReference type="Gene3D" id="1.25.40.10">
    <property type="entry name" value="Tetratricopeptide repeat domain"/>
    <property type="match status" value="1"/>
</dbReference>
<dbReference type="SMART" id="SM00671">
    <property type="entry name" value="SEL1"/>
    <property type="match status" value="2"/>
</dbReference>
<proteinExistence type="predicted"/>
<dbReference type="OrthoDB" id="442451at2759"/>
<evidence type="ECO:0000313" key="1">
    <source>
        <dbReference type="EMBL" id="KNC82999.1"/>
    </source>
</evidence>
<dbReference type="AlphaFoldDB" id="A0A0L0G2D8"/>
<dbReference type="InterPro" id="IPR006597">
    <property type="entry name" value="Sel1-like"/>
</dbReference>
<evidence type="ECO:0000313" key="2">
    <source>
        <dbReference type="Proteomes" id="UP000054560"/>
    </source>
</evidence>
<dbReference type="EMBL" id="KQ241873">
    <property type="protein sequence ID" value="KNC82999.1"/>
    <property type="molecule type" value="Genomic_DNA"/>
</dbReference>
<protein>
    <submittedName>
        <fullName evidence="1">Uncharacterized protein</fullName>
    </submittedName>
</protein>
<dbReference type="InterPro" id="IPR011990">
    <property type="entry name" value="TPR-like_helical_dom_sf"/>
</dbReference>